<proteinExistence type="predicted"/>
<dbReference type="Proteomes" id="UP000828390">
    <property type="component" value="Unassembled WGS sequence"/>
</dbReference>
<keyword evidence="1" id="KW-0812">Transmembrane</keyword>
<sequence length="107" mass="11956">MEIIDFTLGHLQCASTLGLLLRALFCAVTTLVLQAFACVVERTPTSIDHYTSTYCVLTPGPNAIYRILHLMFCACLSSPIRTEFVDSDSDVDVTYSGSWRIGNNWFR</sequence>
<accession>A0A9D4FNX6</accession>
<name>A0A9D4FNX6_DREPO</name>
<gene>
    <name evidence="2" type="ORF">DPMN_153462</name>
</gene>
<evidence type="ECO:0000256" key="1">
    <source>
        <dbReference type="SAM" id="Phobius"/>
    </source>
</evidence>
<organism evidence="2 3">
    <name type="scientific">Dreissena polymorpha</name>
    <name type="common">Zebra mussel</name>
    <name type="synonym">Mytilus polymorpha</name>
    <dbReference type="NCBI Taxonomy" id="45954"/>
    <lineage>
        <taxon>Eukaryota</taxon>
        <taxon>Metazoa</taxon>
        <taxon>Spiralia</taxon>
        <taxon>Lophotrochozoa</taxon>
        <taxon>Mollusca</taxon>
        <taxon>Bivalvia</taxon>
        <taxon>Autobranchia</taxon>
        <taxon>Heteroconchia</taxon>
        <taxon>Euheterodonta</taxon>
        <taxon>Imparidentia</taxon>
        <taxon>Neoheterodontei</taxon>
        <taxon>Myida</taxon>
        <taxon>Dreissenoidea</taxon>
        <taxon>Dreissenidae</taxon>
        <taxon>Dreissena</taxon>
    </lineage>
</organism>
<reference evidence="2" key="1">
    <citation type="journal article" date="2019" name="bioRxiv">
        <title>The Genome of the Zebra Mussel, Dreissena polymorpha: A Resource for Invasive Species Research.</title>
        <authorList>
            <person name="McCartney M.A."/>
            <person name="Auch B."/>
            <person name="Kono T."/>
            <person name="Mallez S."/>
            <person name="Zhang Y."/>
            <person name="Obille A."/>
            <person name="Becker A."/>
            <person name="Abrahante J.E."/>
            <person name="Garbe J."/>
            <person name="Badalamenti J.P."/>
            <person name="Herman A."/>
            <person name="Mangelson H."/>
            <person name="Liachko I."/>
            <person name="Sullivan S."/>
            <person name="Sone E.D."/>
            <person name="Koren S."/>
            <person name="Silverstein K.A.T."/>
            <person name="Beckman K.B."/>
            <person name="Gohl D.M."/>
        </authorList>
    </citation>
    <scope>NUCLEOTIDE SEQUENCE</scope>
    <source>
        <strain evidence="2">Duluth1</strain>
        <tissue evidence="2">Whole animal</tissue>
    </source>
</reference>
<evidence type="ECO:0000313" key="3">
    <source>
        <dbReference type="Proteomes" id="UP000828390"/>
    </source>
</evidence>
<protein>
    <submittedName>
        <fullName evidence="2">Uncharacterized protein</fullName>
    </submittedName>
</protein>
<dbReference type="AlphaFoldDB" id="A0A9D4FNX6"/>
<feature type="transmembrane region" description="Helical" evidence="1">
    <location>
        <begin position="20"/>
        <end position="40"/>
    </location>
</feature>
<keyword evidence="1" id="KW-0472">Membrane</keyword>
<reference evidence="2" key="2">
    <citation type="submission" date="2020-11" db="EMBL/GenBank/DDBJ databases">
        <authorList>
            <person name="McCartney M.A."/>
            <person name="Auch B."/>
            <person name="Kono T."/>
            <person name="Mallez S."/>
            <person name="Becker A."/>
            <person name="Gohl D.M."/>
            <person name="Silverstein K.A.T."/>
            <person name="Koren S."/>
            <person name="Bechman K.B."/>
            <person name="Herman A."/>
            <person name="Abrahante J.E."/>
            <person name="Garbe J."/>
        </authorList>
    </citation>
    <scope>NUCLEOTIDE SEQUENCE</scope>
    <source>
        <strain evidence="2">Duluth1</strain>
        <tissue evidence="2">Whole animal</tissue>
    </source>
</reference>
<comment type="caution">
    <text evidence="2">The sequence shown here is derived from an EMBL/GenBank/DDBJ whole genome shotgun (WGS) entry which is preliminary data.</text>
</comment>
<keyword evidence="3" id="KW-1185">Reference proteome</keyword>
<dbReference type="EMBL" id="JAIWYP010000007">
    <property type="protein sequence ID" value="KAH3799845.1"/>
    <property type="molecule type" value="Genomic_DNA"/>
</dbReference>
<evidence type="ECO:0000313" key="2">
    <source>
        <dbReference type="EMBL" id="KAH3799845.1"/>
    </source>
</evidence>
<keyword evidence="1" id="KW-1133">Transmembrane helix</keyword>